<keyword evidence="1" id="KW-0472">Membrane</keyword>
<accession>A0ABQ6BSM0</accession>
<dbReference type="PANTHER" id="PTHR35337:SF1">
    <property type="entry name" value="SLR1478 PROTEIN"/>
    <property type="match status" value="1"/>
</dbReference>
<feature type="transmembrane region" description="Helical" evidence="1">
    <location>
        <begin position="223"/>
        <end position="242"/>
    </location>
</feature>
<name>A0ABQ6BSM0_9NEIS</name>
<feature type="transmembrane region" description="Helical" evidence="1">
    <location>
        <begin position="288"/>
        <end position="308"/>
    </location>
</feature>
<evidence type="ECO:0000313" key="2">
    <source>
        <dbReference type="EMBL" id="GLS04205.1"/>
    </source>
</evidence>
<evidence type="ECO:0000256" key="1">
    <source>
        <dbReference type="SAM" id="Phobius"/>
    </source>
</evidence>
<dbReference type="EMBL" id="BSOZ01000014">
    <property type="protein sequence ID" value="GLS04205.1"/>
    <property type="molecule type" value="Genomic_DNA"/>
</dbReference>
<gene>
    <name evidence="2" type="ORF">GCM10007860_13510</name>
</gene>
<dbReference type="PANTHER" id="PTHR35337">
    <property type="entry name" value="SLR1478 PROTEIN"/>
    <property type="match status" value="1"/>
</dbReference>
<reference evidence="3" key="1">
    <citation type="journal article" date="2019" name="Int. J. Syst. Evol. Microbiol.">
        <title>The Global Catalogue of Microorganisms (GCM) 10K type strain sequencing project: providing services to taxonomists for standard genome sequencing and annotation.</title>
        <authorList>
            <consortium name="The Broad Institute Genomics Platform"/>
            <consortium name="The Broad Institute Genome Sequencing Center for Infectious Disease"/>
            <person name="Wu L."/>
            <person name="Ma J."/>
        </authorList>
    </citation>
    <scope>NUCLEOTIDE SEQUENCE [LARGE SCALE GENOMIC DNA]</scope>
    <source>
        <strain evidence="3">NBRC 104970</strain>
    </source>
</reference>
<keyword evidence="1" id="KW-1133">Transmembrane helix</keyword>
<dbReference type="Pfam" id="PF01944">
    <property type="entry name" value="SpoIIM"/>
    <property type="match status" value="1"/>
</dbReference>
<feature type="transmembrane region" description="Helical" evidence="1">
    <location>
        <begin position="263"/>
        <end position="282"/>
    </location>
</feature>
<keyword evidence="1" id="KW-0812">Transmembrane</keyword>
<organism evidence="2 3">
    <name type="scientific">Chitiniphilus shinanonensis</name>
    <dbReference type="NCBI Taxonomy" id="553088"/>
    <lineage>
        <taxon>Bacteria</taxon>
        <taxon>Pseudomonadati</taxon>
        <taxon>Pseudomonadota</taxon>
        <taxon>Betaproteobacteria</taxon>
        <taxon>Neisseriales</taxon>
        <taxon>Chitinibacteraceae</taxon>
        <taxon>Chitiniphilus</taxon>
    </lineage>
</organism>
<sequence length="315" mass="34895">MKQRQFEARHAALWDDIAQDLKSKLPSLDLPARYRALCHTLAVARQRGYSPSLVARLDSLAIAAHRRLYRSSANQEMVFVRWLRLDFPLLVRAEWRVVLLALLAFLLPLLLCVGLINWRPELAYTVIDPGQLAEYESMYRMAAQRLGRKGPEDDVLMFGVYVWNNISIDLRTFAGGLVAGLGALVSTAYNGMHMGVIGTWLTREPATREAFLSFVVTHSSFEVVGLLLACAAGLKLGGALLLPGRLTRMAALRQAGQRILPMLGGAVLLTLLAAFVEAFWSARTDVPALVKYIVGGLTWLALIAYFCLMGRRRAA</sequence>
<dbReference type="RefSeq" id="WP_018746624.1">
    <property type="nucleotide sequence ID" value="NZ_BAABUF010000002.1"/>
</dbReference>
<dbReference type="InterPro" id="IPR002798">
    <property type="entry name" value="SpoIIM-like"/>
</dbReference>
<proteinExistence type="predicted"/>
<protein>
    <submittedName>
        <fullName evidence="2">Membrane protein</fullName>
    </submittedName>
</protein>
<dbReference type="Proteomes" id="UP001156836">
    <property type="component" value="Unassembled WGS sequence"/>
</dbReference>
<feature type="transmembrane region" description="Helical" evidence="1">
    <location>
        <begin position="97"/>
        <end position="118"/>
    </location>
</feature>
<keyword evidence="3" id="KW-1185">Reference proteome</keyword>
<comment type="caution">
    <text evidence="2">The sequence shown here is derived from an EMBL/GenBank/DDBJ whole genome shotgun (WGS) entry which is preliminary data.</text>
</comment>
<evidence type="ECO:0000313" key="3">
    <source>
        <dbReference type="Proteomes" id="UP001156836"/>
    </source>
</evidence>